<dbReference type="GO" id="GO:0042973">
    <property type="term" value="F:glucan endo-1,3-beta-D-glucosidase activity"/>
    <property type="evidence" value="ECO:0007669"/>
    <property type="project" value="UniProtKB-EC"/>
</dbReference>
<evidence type="ECO:0000256" key="2">
    <source>
        <dbReference type="ARBA" id="ARBA00010730"/>
    </source>
</evidence>
<dbReference type="GO" id="GO:0052861">
    <property type="term" value="F:endo-1,3(4)-beta-glucanase activity"/>
    <property type="evidence" value="ECO:0007669"/>
    <property type="project" value="InterPro"/>
</dbReference>
<dbReference type="STRING" id="4795.A0A225VY09"/>
<keyword evidence="6" id="KW-0326">Glycosidase</keyword>
<evidence type="ECO:0000256" key="5">
    <source>
        <dbReference type="ARBA" id="ARBA00023277"/>
    </source>
</evidence>
<evidence type="ECO:0000313" key="10">
    <source>
        <dbReference type="EMBL" id="OWZ10024.1"/>
    </source>
</evidence>
<dbReference type="OrthoDB" id="4473401at2759"/>
<keyword evidence="11" id="KW-1185">Reference proteome</keyword>
<dbReference type="InterPro" id="IPR005200">
    <property type="entry name" value="Endo-beta-glucanase"/>
</dbReference>
<sequence length="179" mass="20417">MCIYFPRFRHFSWFSSQFAKRRLVVPTRKSGAELGVKPPGSVTFRGSSATCTRTVSLRWLTTRMRKSDPKFVPNHVTGIFFDNKADCATWYSAEKYCNHGIQMIVVSPRAHQFIKDEWDNILSKASIIANYDRTDVLLLLEVNQAVIDPTDALSKLAMAKMDDSLTRSYNAASRMVARR</sequence>
<evidence type="ECO:0000256" key="3">
    <source>
        <dbReference type="ARBA" id="ARBA00012780"/>
    </source>
</evidence>
<gene>
    <name evidence="10" type="ORF">PHMEG_00017192</name>
</gene>
<comment type="catalytic activity">
    <reaction evidence="1">
        <text>Hydrolysis of (1-&gt;3)-beta-D-glucosidic linkages in (1-&gt;3)-beta-D-glucans.</text>
        <dbReference type="EC" id="3.2.1.39"/>
    </reaction>
</comment>
<dbReference type="InterPro" id="IPR040720">
    <property type="entry name" value="GH81_C"/>
</dbReference>
<keyword evidence="7" id="KW-0961">Cell wall biogenesis/degradation</keyword>
<evidence type="ECO:0000259" key="9">
    <source>
        <dbReference type="Pfam" id="PF17652"/>
    </source>
</evidence>
<dbReference type="Pfam" id="PF17652">
    <property type="entry name" value="Glyco_hydro81C"/>
    <property type="match status" value="1"/>
</dbReference>
<comment type="caution">
    <text evidence="10">The sequence shown here is derived from an EMBL/GenBank/DDBJ whole genome shotgun (WGS) entry which is preliminary data.</text>
</comment>
<feature type="domain" description="Glycosyl hydrolase family 81 C-terminal" evidence="9">
    <location>
        <begin position="65"/>
        <end position="165"/>
    </location>
</feature>
<keyword evidence="4" id="KW-0378">Hydrolase</keyword>
<dbReference type="Proteomes" id="UP000198211">
    <property type="component" value="Unassembled WGS sequence"/>
</dbReference>
<dbReference type="GO" id="GO:0000272">
    <property type="term" value="P:polysaccharide catabolic process"/>
    <property type="evidence" value="ECO:0007669"/>
    <property type="project" value="UniProtKB-KW"/>
</dbReference>
<organism evidence="10 11">
    <name type="scientific">Phytophthora megakarya</name>
    <dbReference type="NCBI Taxonomy" id="4795"/>
    <lineage>
        <taxon>Eukaryota</taxon>
        <taxon>Sar</taxon>
        <taxon>Stramenopiles</taxon>
        <taxon>Oomycota</taxon>
        <taxon>Peronosporomycetes</taxon>
        <taxon>Peronosporales</taxon>
        <taxon>Peronosporaceae</taxon>
        <taxon>Phytophthora</taxon>
    </lineage>
</organism>
<dbReference type="EC" id="3.2.1.39" evidence="3"/>
<dbReference type="GO" id="GO:0071555">
    <property type="term" value="P:cell wall organization"/>
    <property type="evidence" value="ECO:0007669"/>
    <property type="project" value="UniProtKB-KW"/>
</dbReference>
<dbReference type="Gene3D" id="1.20.5.420">
    <property type="entry name" value="Immunoglobulin FC, subunit C"/>
    <property type="match status" value="1"/>
</dbReference>
<reference evidence="11" key="1">
    <citation type="submission" date="2017-03" db="EMBL/GenBank/DDBJ databases">
        <title>Phytopthora megakarya and P. palmivora, two closely related causual agents of cacao black pod achieved similar genome size and gene model numbers by different mechanisms.</title>
        <authorList>
            <person name="Ali S."/>
            <person name="Shao J."/>
            <person name="Larry D.J."/>
            <person name="Kronmiller B."/>
            <person name="Shen D."/>
            <person name="Strem M.D."/>
            <person name="Melnick R.L."/>
            <person name="Guiltinan M.J."/>
            <person name="Tyler B.M."/>
            <person name="Meinhardt L.W."/>
            <person name="Bailey B.A."/>
        </authorList>
    </citation>
    <scope>NUCLEOTIDE SEQUENCE [LARGE SCALE GENOMIC DNA]</scope>
    <source>
        <strain evidence="11">zdho120</strain>
    </source>
</reference>
<keyword evidence="8" id="KW-0624">Polysaccharide degradation</keyword>
<evidence type="ECO:0000256" key="4">
    <source>
        <dbReference type="ARBA" id="ARBA00022801"/>
    </source>
</evidence>
<evidence type="ECO:0000256" key="6">
    <source>
        <dbReference type="ARBA" id="ARBA00023295"/>
    </source>
</evidence>
<dbReference type="PANTHER" id="PTHR31983">
    <property type="entry name" value="ENDO-1,3(4)-BETA-GLUCANASE 1"/>
    <property type="match status" value="1"/>
</dbReference>
<name>A0A225VY09_9STRA</name>
<evidence type="ECO:0000256" key="7">
    <source>
        <dbReference type="ARBA" id="ARBA00023316"/>
    </source>
</evidence>
<proteinExistence type="inferred from homology"/>
<dbReference type="PANTHER" id="PTHR31983:SF0">
    <property type="entry name" value="GLUCAN ENDO-1,3-BETA-D-GLUCOSIDASE 2"/>
    <property type="match status" value="1"/>
</dbReference>
<keyword evidence="5" id="KW-0119">Carbohydrate metabolism</keyword>
<dbReference type="EMBL" id="NBNE01002587">
    <property type="protein sequence ID" value="OWZ10024.1"/>
    <property type="molecule type" value="Genomic_DNA"/>
</dbReference>
<accession>A0A225VY09</accession>
<evidence type="ECO:0000313" key="11">
    <source>
        <dbReference type="Proteomes" id="UP000198211"/>
    </source>
</evidence>
<comment type="similarity">
    <text evidence="2">Belongs to the glycosyl hydrolase 81 family.</text>
</comment>
<dbReference type="AlphaFoldDB" id="A0A225VY09"/>
<evidence type="ECO:0000256" key="8">
    <source>
        <dbReference type="ARBA" id="ARBA00023326"/>
    </source>
</evidence>
<protein>
    <recommendedName>
        <fullName evidence="3">glucan endo-1,3-beta-D-glucosidase</fullName>
        <ecNumber evidence="3">3.2.1.39</ecNumber>
    </recommendedName>
</protein>
<evidence type="ECO:0000256" key="1">
    <source>
        <dbReference type="ARBA" id="ARBA00000382"/>
    </source>
</evidence>